<keyword evidence="5 6" id="KW-0472">Membrane</keyword>
<comment type="similarity">
    <text evidence="2">Belongs to the MS4A family.</text>
</comment>
<feature type="transmembrane region" description="Helical" evidence="6">
    <location>
        <begin position="112"/>
        <end position="136"/>
    </location>
</feature>
<protein>
    <submittedName>
        <fullName evidence="7">Uncharacterized protein</fullName>
    </submittedName>
</protein>
<keyword evidence="4 6" id="KW-1133">Transmembrane helix</keyword>
<evidence type="ECO:0000313" key="8">
    <source>
        <dbReference type="Proteomes" id="UP000824782"/>
    </source>
</evidence>
<sequence length="162" mass="17920">MDLYTSIPMTQHVYSDLQRNVHHPPVMTGSSLPMTFYHKFCDGKPLAAGISIITISLIQIALGIQAFVNLVFFSVSLLTFILFWGPVFYIVTASLMISGKRKPSVCLVTSSMILNIISSVISFVGLSLAAADIYIVTERCFESFHRFDSNCSGFVSIKIIKI</sequence>
<evidence type="ECO:0000256" key="2">
    <source>
        <dbReference type="ARBA" id="ARBA00009565"/>
    </source>
</evidence>
<dbReference type="InterPro" id="IPR007237">
    <property type="entry name" value="CD20-like"/>
</dbReference>
<dbReference type="Proteomes" id="UP000824782">
    <property type="component" value="Unassembled WGS sequence"/>
</dbReference>
<dbReference type="GO" id="GO:0016020">
    <property type="term" value="C:membrane"/>
    <property type="evidence" value="ECO:0007669"/>
    <property type="project" value="UniProtKB-SubCell"/>
</dbReference>
<keyword evidence="3 6" id="KW-0812">Transmembrane</keyword>
<dbReference type="PANTHER" id="PTHR23320">
    <property type="entry name" value="MEMBRANE-SPANNING 4-DOMAINS SUBFAMILY A MS4A -RELATED"/>
    <property type="match status" value="1"/>
</dbReference>
<dbReference type="InterPro" id="IPR030417">
    <property type="entry name" value="MS4A"/>
</dbReference>
<evidence type="ECO:0000256" key="6">
    <source>
        <dbReference type="SAM" id="Phobius"/>
    </source>
</evidence>
<evidence type="ECO:0000256" key="5">
    <source>
        <dbReference type="ARBA" id="ARBA00023136"/>
    </source>
</evidence>
<proteinExistence type="inferred from homology"/>
<dbReference type="PANTHER" id="PTHR23320:SF128">
    <property type="entry name" value="MEMBRANE-SPANNING 4-DOMAINS SUBFAMILY A MEMBER 4A"/>
    <property type="match status" value="1"/>
</dbReference>
<evidence type="ECO:0000313" key="7">
    <source>
        <dbReference type="EMBL" id="KAG8547333.1"/>
    </source>
</evidence>
<gene>
    <name evidence="7" type="ORF">GDO81_028528</name>
</gene>
<dbReference type="EMBL" id="WNYA01000751">
    <property type="protein sequence ID" value="KAG8547333.1"/>
    <property type="molecule type" value="Genomic_DNA"/>
</dbReference>
<accession>A0AAV6ZN63</accession>
<feature type="transmembrane region" description="Helical" evidence="6">
    <location>
        <begin position="70"/>
        <end position="91"/>
    </location>
</feature>
<organism evidence="7 8">
    <name type="scientific">Engystomops pustulosus</name>
    <name type="common">Tungara frog</name>
    <name type="synonym">Physalaemus pustulosus</name>
    <dbReference type="NCBI Taxonomy" id="76066"/>
    <lineage>
        <taxon>Eukaryota</taxon>
        <taxon>Metazoa</taxon>
        <taxon>Chordata</taxon>
        <taxon>Craniata</taxon>
        <taxon>Vertebrata</taxon>
        <taxon>Euteleostomi</taxon>
        <taxon>Amphibia</taxon>
        <taxon>Batrachia</taxon>
        <taxon>Anura</taxon>
        <taxon>Neobatrachia</taxon>
        <taxon>Hyloidea</taxon>
        <taxon>Leptodactylidae</taxon>
        <taxon>Leiuperinae</taxon>
        <taxon>Engystomops</taxon>
    </lineage>
</organism>
<feature type="transmembrane region" description="Helical" evidence="6">
    <location>
        <begin position="46"/>
        <end position="64"/>
    </location>
</feature>
<keyword evidence="8" id="KW-1185">Reference proteome</keyword>
<evidence type="ECO:0000256" key="4">
    <source>
        <dbReference type="ARBA" id="ARBA00022989"/>
    </source>
</evidence>
<name>A0AAV6ZN63_ENGPU</name>
<reference evidence="7" key="1">
    <citation type="thesis" date="2020" institute="ProQuest LLC" country="789 East Eisenhower Parkway, Ann Arbor, MI, USA">
        <title>Comparative Genomics and Chromosome Evolution.</title>
        <authorList>
            <person name="Mudd A.B."/>
        </authorList>
    </citation>
    <scope>NUCLEOTIDE SEQUENCE</scope>
    <source>
        <strain evidence="7">237g6f4</strain>
        <tissue evidence="7">Blood</tissue>
    </source>
</reference>
<dbReference type="AlphaFoldDB" id="A0AAV6ZN63"/>
<evidence type="ECO:0000256" key="3">
    <source>
        <dbReference type="ARBA" id="ARBA00022692"/>
    </source>
</evidence>
<dbReference type="Pfam" id="PF04103">
    <property type="entry name" value="CD20"/>
    <property type="match status" value="1"/>
</dbReference>
<comment type="subcellular location">
    <subcellularLocation>
        <location evidence="1">Membrane</location>
        <topology evidence="1">Multi-pass membrane protein</topology>
    </subcellularLocation>
</comment>
<comment type="caution">
    <text evidence="7">The sequence shown here is derived from an EMBL/GenBank/DDBJ whole genome shotgun (WGS) entry which is preliminary data.</text>
</comment>
<evidence type="ECO:0000256" key="1">
    <source>
        <dbReference type="ARBA" id="ARBA00004141"/>
    </source>
</evidence>